<dbReference type="InterPro" id="IPR018828">
    <property type="entry name" value="RRG7"/>
</dbReference>
<accession>A0AAX6MZ05</accession>
<dbReference type="Proteomes" id="UP001369815">
    <property type="component" value="Unassembled WGS sequence"/>
</dbReference>
<keyword evidence="4" id="KW-1185">Reference proteome</keyword>
<reference evidence="3 4" key="1">
    <citation type="journal article" date="2024" name="Front Chem Biol">
        <title>Unveiling the potential of Daldinia eschscholtzii MFLUCC 19-0629 through bioactivity and bioinformatics studies for enhanced sustainable agriculture production.</title>
        <authorList>
            <person name="Brooks S."/>
            <person name="Weaver J.A."/>
            <person name="Klomchit A."/>
            <person name="Alharthi S.A."/>
            <person name="Onlamun T."/>
            <person name="Nurani R."/>
            <person name="Vong T.K."/>
            <person name="Alberti F."/>
            <person name="Greco C."/>
        </authorList>
    </citation>
    <scope>NUCLEOTIDE SEQUENCE [LARGE SCALE GENOMIC DNA]</scope>
    <source>
        <strain evidence="3">MFLUCC 19-0629</strain>
    </source>
</reference>
<organism evidence="3 4">
    <name type="scientific">Daldinia eschscholtzii</name>
    <dbReference type="NCBI Taxonomy" id="292717"/>
    <lineage>
        <taxon>Eukaryota</taxon>
        <taxon>Fungi</taxon>
        <taxon>Dikarya</taxon>
        <taxon>Ascomycota</taxon>
        <taxon>Pezizomycotina</taxon>
        <taxon>Sordariomycetes</taxon>
        <taxon>Xylariomycetidae</taxon>
        <taxon>Xylariales</taxon>
        <taxon>Hypoxylaceae</taxon>
        <taxon>Daldinia</taxon>
    </lineage>
</organism>
<dbReference type="EMBL" id="JBANMG010000001">
    <property type="protein sequence ID" value="KAK6957412.1"/>
    <property type="molecule type" value="Genomic_DNA"/>
</dbReference>
<dbReference type="Pfam" id="PF10356">
    <property type="entry name" value="RRG7"/>
    <property type="match status" value="2"/>
</dbReference>
<name>A0AAX6MZ05_9PEZI</name>
<dbReference type="PANTHER" id="PTHR28133:SF1">
    <property type="entry name" value="REQUIRED FOR RESPIRATORY GROWTH PROTEIN 7, MITOCHONDRIAL"/>
    <property type="match status" value="1"/>
</dbReference>
<evidence type="ECO:0000256" key="2">
    <source>
        <dbReference type="ARBA" id="ARBA00023128"/>
    </source>
</evidence>
<dbReference type="GO" id="GO:0005739">
    <property type="term" value="C:mitochondrion"/>
    <property type="evidence" value="ECO:0007669"/>
    <property type="project" value="UniProtKB-SubCell"/>
</dbReference>
<comment type="caution">
    <text evidence="3">The sequence shown here is derived from an EMBL/GenBank/DDBJ whole genome shotgun (WGS) entry which is preliminary data.</text>
</comment>
<evidence type="ECO:0000256" key="1">
    <source>
        <dbReference type="ARBA" id="ARBA00004173"/>
    </source>
</evidence>
<gene>
    <name evidence="3" type="ORF">Daesc_000197</name>
</gene>
<keyword evidence="2" id="KW-0496">Mitochondrion</keyword>
<sequence>MRPIIPYRPIWRQRFSFNALINTTSRYTKNLSNPRGNGRRPFSDSTRPLIYPEAINTEHYDLASYAAYAARTGLDVQSKTYIGTQYEYAVAHSLGAFGFDLKRVGGRSDCGIDLLGTWRVPSSPSPDYALRVLVQCKASGSQSTTKIGPHHVRELEGAFAGAPPGWRSGPGLLAFLVSQRPATPGVRDALASSRWPMGYFMYSQSGGLQQMLWNSRAEEEGLEGMGVSIGYSDGSAKEAEKRLVLTWKGKPYVAGPLLGK</sequence>
<comment type="subcellular location">
    <subcellularLocation>
        <location evidence="1">Mitochondrion</location>
    </subcellularLocation>
</comment>
<evidence type="ECO:0000313" key="4">
    <source>
        <dbReference type="Proteomes" id="UP001369815"/>
    </source>
</evidence>
<dbReference type="PANTHER" id="PTHR28133">
    <property type="entry name" value="REQUIRED FOR RESPIRATORY GROWTH PROTEIN 7, MITOCHONDRIAL"/>
    <property type="match status" value="1"/>
</dbReference>
<proteinExistence type="predicted"/>
<evidence type="ECO:0000313" key="3">
    <source>
        <dbReference type="EMBL" id="KAK6957412.1"/>
    </source>
</evidence>
<evidence type="ECO:0008006" key="5">
    <source>
        <dbReference type="Google" id="ProtNLM"/>
    </source>
</evidence>
<dbReference type="AlphaFoldDB" id="A0AAX6MZ05"/>
<protein>
    <recommendedName>
        <fullName evidence="5">Required for respiratory growth protein 7, mitochondrial</fullName>
    </recommendedName>
</protein>